<reference evidence="1" key="2">
    <citation type="submission" date="2025-09" db="UniProtKB">
        <authorList>
            <consortium name="EnsemblPlants"/>
        </authorList>
    </citation>
    <scope>IDENTIFICATION</scope>
</reference>
<organism evidence="1 2">
    <name type="scientific">Avena sativa</name>
    <name type="common">Oat</name>
    <dbReference type="NCBI Taxonomy" id="4498"/>
    <lineage>
        <taxon>Eukaryota</taxon>
        <taxon>Viridiplantae</taxon>
        <taxon>Streptophyta</taxon>
        <taxon>Embryophyta</taxon>
        <taxon>Tracheophyta</taxon>
        <taxon>Spermatophyta</taxon>
        <taxon>Magnoliopsida</taxon>
        <taxon>Liliopsida</taxon>
        <taxon>Poales</taxon>
        <taxon>Poaceae</taxon>
        <taxon>BOP clade</taxon>
        <taxon>Pooideae</taxon>
        <taxon>Poodae</taxon>
        <taxon>Poeae</taxon>
        <taxon>Poeae Chloroplast Group 1 (Aveneae type)</taxon>
        <taxon>Aveninae</taxon>
        <taxon>Avena</taxon>
    </lineage>
</organism>
<accession>A0ACD5YCN8</accession>
<keyword evidence="2" id="KW-1185">Reference proteome</keyword>
<protein>
    <submittedName>
        <fullName evidence="1">Uncharacterized protein</fullName>
    </submittedName>
</protein>
<proteinExistence type="predicted"/>
<evidence type="ECO:0000313" key="2">
    <source>
        <dbReference type="Proteomes" id="UP001732700"/>
    </source>
</evidence>
<name>A0ACD5YCN8_AVESA</name>
<dbReference type="EnsemblPlants" id="AVESA.00010b.r2.5DG0951990.1">
    <property type="protein sequence ID" value="AVESA.00010b.r2.5DG0951990.1.CDS"/>
    <property type="gene ID" value="AVESA.00010b.r2.5DG0951990"/>
</dbReference>
<reference evidence="1" key="1">
    <citation type="submission" date="2021-05" db="EMBL/GenBank/DDBJ databases">
        <authorList>
            <person name="Scholz U."/>
            <person name="Mascher M."/>
            <person name="Fiebig A."/>
        </authorList>
    </citation>
    <scope>NUCLEOTIDE SEQUENCE [LARGE SCALE GENOMIC DNA]</scope>
</reference>
<evidence type="ECO:0000313" key="1">
    <source>
        <dbReference type="EnsemblPlants" id="AVESA.00010b.r2.5DG0951990.1.CDS"/>
    </source>
</evidence>
<sequence>MGAEVEVVRAPAPPAGGKRRSTTLLHLLNLEKPAGVFVFTAAAGAVKLPPPSPEPEAESLIDKIASCCRVFTFAASEHCADERDLKRARLAEILAAVRSSAKPPGLVLLDHRVMAALVKMFAANLFRAMPPPPPSACPLSAEAGGADAVGAEEQLQAGASSLLPSWPHLGAVYDVLLAAVAASDAKSLRAHVDRRFLTSLLALFASEDPRERDRLKAAYHALYSKLTPERAFMRRSMANALLRFTDEATSSSPSACSGGVGEVLEICGSIINGFAVPLKEEHRGFLLRVLLPLHRTRWLHAYHRQLVYCVLQFLHKEPALAGAVVQGVLRRWPVTNCQKEVLLIDELEEIVDALDQRHFDALALPICNRIARCATSSCSQVAERALYVWNNERFLEMASSGEGTMERILPAFVASIEANLEQHWSKCVQQVTASVKALLQQVAPGLYDRCAADLAARRAEADAEAAVRAARWRRLELAAAANSSSTDVPRAEG</sequence>
<dbReference type="Proteomes" id="UP001732700">
    <property type="component" value="Chromosome 5D"/>
</dbReference>